<feature type="domain" description="DDE-1" evidence="1">
    <location>
        <begin position="225"/>
        <end position="364"/>
    </location>
</feature>
<dbReference type="EMBL" id="JAOAOG010000247">
    <property type="protein sequence ID" value="KAJ6236143.1"/>
    <property type="molecule type" value="Genomic_DNA"/>
</dbReference>
<dbReference type="InterPro" id="IPR036397">
    <property type="entry name" value="RNaseH_sf"/>
</dbReference>
<dbReference type="InterPro" id="IPR004875">
    <property type="entry name" value="DDE_SF_endonuclease_dom"/>
</dbReference>
<proteinExistence type="predicted"/>
<dbReference type="Gene3D" id="3.30.420.10">
    <property type="entry name" value="Ribonuclease H-like superfamily/Ribonuclease H"/>
    <property type="match status" value="1"/>
</dbReference>
<gene>
    <name evidence="2" type="ORF">M0813_28144</name>
</gene>
<evidence type="ECO:0000313" key="3">
    <source>
        <dbReference type="Proteomes" id="UP001150062"/>
    </source>
</evidence>
<accession>A0ABQ8XU53</accession>
<organism evidence="2 3">
    <name type="scientific">Anaeramoeba flamelloides</name>
    <dbReference type="NCBI Taxonomy" id="1746091"/>
    <lineage>
        <taxon>Eukaryota</taxon>
        <taxon>Metamonada</taxon>
        <taxon>Anaeramoebidae</taxon>
        <taxon>Anaeramoeba</taxon>
    </lineage>
</organism>
<keyword evidence="3" id="KW-1185">Reference proteome</keyword>
<dbReference type="InterPro" id="IPR050863">
    <property type="entry name" value="CenT-Element_Derived"/>
</dbReference>
<evidence type="ECO:0000313" key="2">
    <source>
        <dbReference type="EMBL" id="KAJ6236143.1"/>
    </source>
</evidence>
<dbReference type="PANTHER" id="PTHR19303">
    <property type="entry name" value="TRANSPOSON"/>
    <property type="match status" value="1"/>
</dbReference>
<dbReference type="Proteomes" id="UP001150062">
    <property type="component" value="Unassembled WGS sequence"/>
</dbReference>
<evidence type="ECO:0000259" key="1">
    <source>
        <dbReference type="Pfam" id="PF03184"/>
    </source>
</evidence>
<reference evidence="2" key="1">
    <citation type="submission" date="2022-08" db="EMBL/GenBank/DDBJ databases">
        <title>Novel sulfate-reducing endosymbionts in the free-living metamonad Anaeramoeba.</title>
        <authorList>
            <person name="Jerlstrom-Hultqvist J."/>
            <person name="Cepicka I."/>
            <person name="Gallot-Lavallee L."/>
            <person name="Salas-Leiva D."/>
            <person name="Curtis B.A."/>
            <person name="Zahonova K."/>
            <person name="Pipaliya S."/>
            <person name="Dacks J."/>
            <person name="Roger A.J."/>
        </authorList>
    </citation>
    <scope>NUCLEOTIDE SEQUENCE</scope>
    <source>
        <strain evidence="2">Schooner1</strain>
    </source>
</reference>
<dbReference type="Pfam" id="PF03184">
    <property type="entry name" value="DDE_1"/>
    <property type="match status" value="1"/>
</dbReference>
<protein>
    <recommendedName>
        <fullName evidence="1">DDE-1 domain-containing protein</fullName>
    </recommendedName>
</protein>
<name>A0ABQ8XU53_9EUKA</name>
<comment type="caution">
    <text evidence="2">The sequence shown here is derived from an EMBL/GenBank/DDBJ whole genome shotgun (WGS) entry which is preliminary data.</text>
</comment>
<sequence>MFDPFFKKILLYSEVRREKEDIDKAVKIWLISQEIFPESDLIRKISTFMKVPKSTLSYRISRLDVDVTKIRSGRKRKLTRKEDKKLLKWMKKKNRKYKTPTRKEIFEKANDIIIKRKNNIFKAYDINDEIQDVSWVDKWGKRNKCFKKKSVEKIKEKPKPKIQDIVLFFTKLCRLVSENNYPAGFIFNMDETAVYNNTNRERLTVVTTERNEKPIRKIPVLNFHLTAVVCISNDGSSLPSLMIDRKKTTEQELISQRYLHQLNFTYSKSGYINSKIFFMWIKFIFYKWVEERKKELNLECRSLLILDNHSSHIDEESLNFCTDNQIDYLHLPPNSTNLYQPLDVSIFKGLKSYLKKQKVESDYQELVYCIRDGLTQSLLRNKIIKSFQKARLCPIDCPVNLSIQIPYVQTVNDRRKPRIRLGEYLVNGENYRQVQNSIQIDERTDKQQEENTTRGNLVRNLQKQTGEYQGEFIEDF</sequence>
<dbReference type="PANTHER" id="PTHR19303:SF74">
    <property type="entry name" value="POGO TRANSPOSABLE ELEMENT WITH KRAB DOMAIN"/>
    <property type="match status" value="1"/>
</dbReference>